<sequence>MVTAQTSPVTRASSTTSSSTGSDDSSSTRDTYISRTVSPSRTSSPTSSIRTLSVKGSATRATTPTDFASVQPPAGPAPEPYVRRYPKIHSIVLTRNGVPISDRIRRRREASRTHIVLTRNGVPISERVRHDREIRRAAAARQAGVMQK</sequence>
<name>A0A084AJK8_STACB</name>
<organism evidence="2 3">
    <name type="scientific">Stachybotrys chartarum (strain CBS 109288 / IBT 7711)</name>
    <name type="common">Toxic black mold</name>
    <name type="synonym">Stilbospora chartarum</name>
    <dbReference type="NCBI Taxonomy" id="1280523"/>
    <lineage>
        <taxon>Eukaryota</taxon>
        <taxon>Fungi</taxon>
        <taxon>Dikarya</taxon>
        <taxon>Ascomycota</taxon>
        <taxon>Pezizomycotina</taxon>
        <taxon>Sordariomycetes</taxon>
        <taxon>Hypocreomycetidae</taxon>
        <taxon>Hypocreales</taxon>
        <taxon>Stachybotryaceae</taxon>
        <taxon>Stachybotrys</taxon>
    </lineage>
</organism>
<dbReference type="AlphaFoldDB" id="A0A084AJK8"/>
<dbReference type="Proteomes" id="UP000028045">
    <property type="component" value="Unassembled WGS sequence"/>
</dbReference>
<accession>A0A084AJK8</accession>
<dbReference type="OrthoDB" id="10549214at2759"/>
<evidence type="ECO:0000256" key="1">
    <source>
        <dbReference type="SAM" id="MobiDB-lite"/>
    </source>
</evidence>
<feature type="compositionally biased region" description="Polar residues" evidence="1">
    <location>
        <begin position="59"/>
        <end position="68"/>
    </location>
</feature>
<feature type="region of interest" description="Disordered" evidence="1">
    <location>
        <begin position="1"/>
        <end position="81"/>
    </location>
</feature>
<evidence type="ECO:0000313" key="3">
    <source>
        <dbReference type="Proteomes" id="UP000028045"/>
    </source>
</evidence>
<gene>
    <name evidence="2" type="ORF">S7711_11241</name>
</gene>
<proteinExistence type="predicted"/>
<reference evidence="2 3" key="1">
    <citation type="journal article" date="2014" name="BMC Genomics">
        <title>Comparative genome sequencing reveals chemotype-specific gene clusters in the toxigenic black mold Stachybotrys.</title>
        <authorList>
            <person name="Semeiks J."/>
            <person name="Borek D."/>
            <person name="Otwinowski Z."/>
            <person name="Grishin N.V."/>
        </authorList>
    </citation>
    <scope>NUCLEOTIDE SEQUENCE [LARGE SCALE GENOMIC DNA]</scope>
    <source>
        <strain evidence="3">CBS 109288 / IBT 7711</strain>
    </source>
</reference>
<feature type="compositionally biased region" description="Low complexity" evidence="1">
    <location>
        <begin position="1"/>
        <end position="54"/>
    </location>
</feature>
<dbReference type="EMBL" id="KL648702">
    <property type="protein sequence ID" value="KEY65487.1"/>
    <property type="molecule type" value="Genomic_DNA"/>
</dbReference>
<protein>
    <submittedName>
        <fullName evidence="2">Uncharacterized protein</fullName>
    </submittedName>
</protein>
<dbReference type="HOGENOM" id="CLU_1759978_0_0_1"/>
<evidence type="ECO:0000313" key="2">
    <source>
        <dbReference type="EMBL" id="KEY65487.1"/>
    </source>
</evidence>
<keyword evidence="3" id="KW-1185">Reference proteome</keyword>